<evidence type="ECO:0000313" key="2">
    <source>
        <dbReference type="Proteomes" id="UP001328733"/>
    </source>
</evidence>
<dbReference type="EMBL" id="JBAFSM010000069">
    <property type="protein sequence ID" value="MEG3439994.1"/>
    <property type="molecule type" value="Genomic_DNA"/>
</dbReference>
<proteinExistence type="predicted"/>
<dbReference type="RefSeq" id="WP_332867465.1">
    <property type="nucleotide sequence ID" value="NZ_JBAFSM010000069.1"/>
</dbReference>
<reference evidence="1 2" key="1">
    <citation type="submission" date="2024-01" db="EMBL/GenBank/DDBJ databases">
        <title>Genomic insights into the taxonomy and metabolism of the cyanobacterium Pannus brasiliensis CCIBt3594.</title>
        <authorList>
            <person name="Machado M."/>
            <person name="Botero N.B."/>
            <person name="Andreote A.P.D."/>
            <person name="Feitosa A.M.T."/>
            <person name="Popin R."/>
            <person name="Sivonen K."/>
            <person name="Fiore M.F."/>
        </authorList>
    </citation>
    <scope>NUCLEOTIDE SEQUENCE [LARGE SCALE GENOMIC DNA]</scope>
    <source>
        <strain evidence="1 2">CCIBt3594</strain>
    </source>
</reference>
<gene>
    <name evidence="1" type="ORF">V0288_22895</name>
</gene>
<evidence type="ECO:0000313" key="1">
    <source>
        <dbReference type="EMBL" id="MEG3439994.1"/>
    </source>
</evidence>
<accession>A0AAW9R1R7</accession>
<organism evidence="1 2">
    <name type="scientific">Pannus brasiliensis CCIBt3594</name>
    <dbReference type="NCBI Taxonomy" id="1427578"/>
    <lineage>
        <taxon>Bacteria</taxon>
        <taxon>Bacillati</taxon>
        <taxon>Cyanobacteriota</taxon>
        <taxon>Cyanophyceae</taxon>
        <taxon>Oscillatoriophycideae</taxon>
        <taxon>Chroococcales</taxon>
        <taxon>Microcystaceae</taxon>
        <taxon>Pannus</taxon>
    </lineage>
</organism>
<name>A0AAW9R1R7_9CHRO</name>
<sequence>MTTTKPGEICSVSGLYIAVTPWGELILTPKNLFKGYKVPPTPFPECYYVLLWAF</sequence>
<dbReference type="Proteomes" id="UP001328733">
    <property type="component" value="Unassembled WGS sequence"/>
</dbReference>
<protein>
    <submittedName>
        <fullName evidence="1">Uncharacterized protein</fullName>
    </submittedName>
</protein>
<keyword evidence="2" id="KW-1185">Reference proteome</keyword>
<comment type="caution">
    <text evidence="1">The sequence shown here is derived from an EMBL/GenBank/DDBJ whole genome shotgun (WGS) entry which is preliminary data.</text>
</comment>
<dbReference type="AlphaFoldDB" id="A0AAW9R1R7"/>